<evidence type="ECO:0000313" key="11">
    <source>
        <dbReference type="Proteomes" id="UP001165366"/>
    </source>
</evidence>
<organism evidence="10 11">
    <name type="scientific">Rhodohalobacter sulfatireducens</name>
    <dbReference type="NCBI Taxonomy" id="2911366"/>
    <lineage>
        <taxon>Bacteria</taxon>
        <taxon>Pseudomonadati</taxon>
        <taxon>Balneolota</taxon>
        <taxon>Balneolia</taxon>
        <taxon>Balneolales</taxon>
        <taxon>Balneolaceae</taxon>
        <taxon>Rhodohalobacter</taxon>
    </lineage>
</organism>
<evidence type="ECO:0000256" key="7">
    <source>
        <dbReference type="SAM" id="Phobius"/>
    </source>
</evidence>
<evidence type="ECO:0000256" key="6">
    <source>
        <dbReference type="ARBA" id="ARBA00023136"/>
    </source>
</evidence>
<name>A0ABS9KGP9_9BACT</name>
<dbReference type="InterPro" id="IPR010920">
    <property type="entry name" value="LSM_dom_sf"/>
</dbReference>
<comment type="similarity">
    <text evidence="2">Belongs to the MscS (TC 1.A.23) family.</text>
</comment>
<dbReference type="InterPro" id="IPR006685">
    <property type="entry name" value="MscS_channel_2nd"/>
</dbReference>
<dbReference type="SUPFAM" id="SSF50182">
    <property type="entry name" value="Sm-like ribonucleoproteins"/>
    <property type="match status" value="1"/>
</dbReference>
<keyword evidence="11" id="KW-1185">Reference proteome</keyword>
<dbReference type="PANTHER" id="PTHR30221">
    <property type="entry name" value="SMALL-CONDUCTANCE MECHANOSENSITIVE CHANNEL"/>
    <property type="match status" value="1"/>
</dbReference>
<keyword evidence="4 7" id="KW-0812">Transmembrane</keyword>
<protein>
    <submittedName>
        <fullName evidence="10">Mechanosensitive ion channel family protein</fullName>
    </submittedName>
</protein>
<evidence type="ECO:0000256" key="2">
    <source>
        <dbReference type="ARBA" id="ARBA00008017"/>
    </source>
</evidence>
<evidence type="ECO:0000256" key="3">
    <source>
        <dbReference type="ARBA" id="ARBA00022475"/>
    </source>
</evidence>
<evidence type="ECO:0000313" key="10">
    <source>
        <dbReference type="EMBL" id="MCG2590029.1"/>
    </source>
</evidence>
<keyword evidence="3" id="KW-1003">Cell membrane</keyword>
<accession>A0ABS9KGP9</accession>
<dbReference type="InterPro" id="IPR011014">
    <property type="entry name" value="MscS_channel_TM-2"/>
</dbReference>
<feature type="domain" description="Mechanosensitive ion channel MscS C-terminal" evidence="9">
    <location>
        <begin position="180"/>
        <end position="271"/>
    </location>
</feature>
<keyword evidence="6 7" id="KW-0472">Membrane</keyword>
<dbReference type="Gene3D" id="3.30.70.100">
    <property type="match status" value="1"/>
</dbReference>
<dbReference type="Pfam" id="PF00924">
    <property type="entry name" value="MS_channel_2nd"/>
    <property type="match status" value="1"/>
</dbReference>
<dbReference type="Gene3D" id="1.10.287.1260">
    <property type="match status" value="1"/>
</dbReference>
<sequence>MIDRIIDFVASHELTFKVIFILVGTVILANIVSRIYKKLVERSVDNDDHLTTYRFLGNSIATVIYVIGFSFAIWNIPFLKPVAQSVVAGAGILAIAVGFASQQSLGNIISGFFIVISKPYKINDRITFSDGLVGVVEDIGLRHTVIRNFENQRIIIPNSIISNERLVNAHYEEPKVCRFVDVGISYNSDIDLAKKIMAEEIENHELSIDNRTPEEKKDNEPVVSVRVVMLAESSVNLRAWAWAETPPDGYVLFTDVIESIKKRFDREGINIPFPQRTLSYLDQKKDQDFSKN</sequence>
<gene>
    <name evidence="10" type="ORF">L6773_15735</name>
</gene>
<dbReference type="InterPro" id="IPR045275">
    <property type="entry name" value="MscS_archaea/bacteria_type"/>
</dbReference>
<dbReference type="RefSeq" id="WP_237855386.1">
    <property type="nucleotide sequence ID" value="NZ_JAKLWS010000024.1"/>
</dbReference>
<reference evidence="10" key="2">
    <citation type="submission" date="2024-05" db="EMBL/GenBank/DDBJ databases">
        <title>Rhodohalobacter halophilus gen. nov., sp. nov., a moderately halophilic member of the family Balneolaceae.</title>
        <authorList>
            <person name="Xia J."/>
        </authorList>
    </citation>
    <scope>NUCLEOTIDE SEQUENCE</scope>
    <source>
        <strain evidence="10">WB101</strain>
    </source>
</reference>
<dbReference type="Proteomes" id="UP001165366">
    <property type="component" value="Unassembled WGS sequence"/>
</dbReference>
<evidence type="ECO:0000256" key="1">
    <source>
        <dbReference type="ARBA" id="ARBA00004651"/>
    </source>
</evidence>
<comment type="caution">
    <text evidence="10">The sequence shown here is derived from an EMBL/GenBank/DDBJ whole genome shotgun (WGS) entry which is preliminary data.</text>
</comment>
<proteinExistence type="inferred from homology"/>
<evidence type="ECO:0000256" key="4">
    <source>
        <dbReference type="ARBA" id="ARBA00022692"/>
    </source>
</evidence>
<evidence type="ECO:0000256" key="5">
    <source>
        <dbReference type="ARBA" id="ARBA00022989"/>
    </source>
</evidence>
<dbReference type="Pfam" id="PF21082">
    <property type="entry name" value="MS_channel_3rd"/>
    <property type="match status" value="1"/>
</dbReference>
<dbReference type="EMBL" id="JAKLWS010000024">
    <property type="protein sequence ID" value="MCG2590029.1"/>
    <property type="molecule type" value="Genomic_DNA"/>
</dbReference>
<dbReference type="InterPro" id="IPR049278">
    <property type="entry name" value="MS_channel_C"/>
</dbReference>
<dbReference type="InterPro" id="IPR023408">
    <property type="entry name" value="MscS_beta-dom_sf"/>
</dbReference>
<evidence type="ECO:0000259" key="8">
    <source>
        <dbReference type="Pfam" id="PF00924"/>
    </source>
</evidence>
<feature type="domain" description="Mechanosensitive ion channel MscS" evidence="8">
    <location>
        <begin position="104"/>
        <end position="170"/>
    </location>
</feature>
<dbReference type="InterPro" id="IPR011066">
    <property type="entry name" value="MscS_channel_C_sf"/>
</dbReference>
<keyword evidence="5 7" id="KW-1133">Transmembrane helix</keyword>
<feature type="transmembrane region" description="Helical" evidence="7">
    <location>
        <begin position="14"/>
        <end position="32"/>
    </location>
</feature>
<evidence type="ECO:0000259" key="9">
    <source>
        <dbReference type="Pfam" id="PF21082"/>
    </source>
</evidence>
<dbReference type="PANTHER" id="PTHR30221:SF1">
    <property type="entry name" value="SMALL-CONDUCTANCE MECHANOSENSITIVE CHANNEL"/>
    <property type="match status" value="1"/>
</dbReference>
<dbReference type="Gene3D" id="2.30.30.60">
    <property type="match status" value="1"/>
</dbReference>
<dbReference type="SUPFAM" id="SSF82689">
    <property type="entry name" value="Mechanosensitive channel protein MscS (YggB), C-terminal domain"/>
    <property type="match status" value="1"/>
</dbReference>
<dbReference type="SUPFAM" id="SSF82861">
    <property type="entry name" value="Mechanosensitive channel protein MscS (YggB), transmembrane region"/>
    <property type="match status" value="1"/>
</dbReference>
<reference evidence="10" key="1">
    <citation type="submission" date="2022-01" db="EMBL/GenBank/DDBJ databases">
        <authorList>
            <person name="Wang Y."/>
        </authorList>
    </citation>
    <scope>NUCLEOTIDE SEQUENCE</scope>
    <source>
        <strain evidence="10">WB101</strain>
    </source>
</reference>
<comment type="subcellular location">
    <subcellularLocation>
        <location evidence="1">Cell membrane</location>
        <topology evidence="1">Multi-pass membrane protein</topology>
    </subcellularLocation>
</comment>
<feature type="transmembrane region" description="Helical" evidence="7">
    <location>
        <begin position="53"/>
        <end position="76"/>
    </location>
</feature>